<dbReference type="InterPro" id="IPR000943">
    <property type="entry name" value="RNA_pol_sigma70"/>
</dbReference>
<dbReference type="SUPFAM" id="SSF47413">
    <property type="entry name" value="lambda repressor-like DNA-binding domains"/>
    <property type="match status" value="1"/>
</dbReference>
<dbReference type="AlphaFoldDB" id="A0A2Z2KMM0"/>
<evidence type="ECO:0000259" key="2">
    <source>
        <dbReference type="PROSITE" id="PS50943"/>
    </source>
</evidence>
<dbReference type="InterPro" id="IPR001387">
    <property type="entry name" value="Cro/C1-type_HTH"/>
</dbReference>
<evidence type="ECO:0000313" key="3">
    <source>
        <dbReference type="EMBL" id="ASA21281.1"/>
    </source>
</evidence>
<dbReference type="KEGG" id="pdh:B9T62_11085"/>
<dbReference type="InterPro" id="IPR050807">
    <property type="entry name" value="TransReg_Diox_bact_type"/>
</dbReference>
<dbReference type="Proteomes" id="UP000249890">
    <property type="component" value="Chromosome"/>
</dbReference>
<protein>
    <recommendedName>
        <fullName evidence="2">HTH cro/C1-type domain-containing protein</fullName>
    </recommendedName>
</protein>
<dbReference type="GO" id="GO:0006352">
    <property type="term" value="P:DNA-templated transcription initiation"/>
    <property type="evidence" value="ECO:0007669"/>
    <property type="project" value="InterPro"/>
</dbReference>
<dbReference type="PANTHER" id="PTHR46797:SF1">
    <property type="entry name" value="METHYLPHOSPHONATE SYNTHASE"/>
    <property type="match status" value="1"/>
</dbReference>
<accession>A0A2Z2KMM0</accession>
<dbReference type="GO" id="GO:0003677">
    <property type="term" value="F:DNA binding"/>
    <property type="evidence" value="ECO:0007669"/>
    <property type="project" value="UniProtKB-KW"/>
</dbReference>
<sequence length="175" mass="20378">MNITEFGEYIRDLRKKKGYNLTELAEKTGVSHPYLSQIENGKLKKMPSAEILGKIAGHLGESPFNLMMYAGHIPTYVSREQKYDRNSMGKLTLFVGDDIYFDEEAFELRKELDATKTKYRAIYNHSNDGDFENPKDRELWLLLNTKGIMYRGQTLSDKDRQRILDMLAILFPDRQ</sequence>
<dbReference type="PROSITE" id="PS00716">
    <property type="entry name" value="SIGMA70_2"/>
    <property type="match status" value="1"/>
</dbReference>
<dbReference type="PROSITE" id="PS50943">
    <property type="entry name" value="HTH_CROC1"/>
    <property type="match status" value="1"/>
</dbReference>
<evidence type="ECO:0000256" key="1">
    <source>
        <dbReference type="ARBA" id="ARBA00023125"/>
    </source>
</evidence>
<keyword evidence="4" id="KW-1185">Reference proteome</keyword>
<dbReference type="Pfam" id="PF01381">
    <property type="entry name" value="HTH_3"/>
    <property type="match status" value="1"/>
</dbReference>
<name>A0A2Z2KMM0_9BACL</name>
<dbReference type="CDD" id="cd00093">
    <property type="entry name" value="HTH_XRE"/>
    <property type="match status" value="1"/>
</dbReference>
<dbReference type="EMBL" id="CP021780">
    <property type="protein sequence ID" value="ASA21281.1"/>
    <property type="molecule type" value="Genomic_DNA"/>
</dbReference>
<dbReference type="RefSeq" id="WP_087915294.1">
    <property type="nucleotide sequence ID" value="NZ_CP021780.1"/>
</dbReference>
<keyword evidence="1" id="KW-0238">DNA-binding</keyword>
<dbReference type="PANTHER" id="PTHR46797">
    <property type="entry name" value="HTH-TYPE TRANSCRIPTIONAL REGULATOR"/>
    <property type="match status" value="1"/>
</dbReference>
<gene>
    <name evidence="3" type="ORF">B9T62_11085</name>
</gene>
<dbReference type="OrthoDB" id="9812960at2"/>
<dbReference type="Gene3D" id="1.10.260.40">
    <property type="entry name" value="lambda repressor-like DNA-binding domains"/>
    <property type="match status" value="1"/>
</dbReference>
<evidence type="ECO:0000313" key="4">
    <source>
        <dbReference type="Proteomes" id="UP000249890"/>
    </source>
</evidence>
<feature type="domain" description="HTH cro/C1-type" evidence="2">
    <location>
        <begin position="10"/>
        <end position="66"/>
    </location>
</feature>
<reference evidence="3 4" key="1">
    <citation type="submission" date="2017-06" db="EMBL/GenBank/DDBJ databases">
        <title>Complete genome sequence of Paenibacillus donghaensis KCTC 13049T isolated from East Sea sediment, South Korea.</title>
        <authorList>
            <person name="Jung B.K."/>
            <person name="Hong S.-J."/>
            <person name="Shin J.-H."/>
        </authorList>
    </citation>
    <scope>NUCLEOTIDE SEQUENCE [LARGE SCALE GENOMIC DNA]</scope>
    <source>
        <strain evidence="3 4">KCTC 13049</strain>
    </source>
</reference>
<organism evidence="3 4">
    <name type="scientific">Paenibacillus donghaensis</name>
    <dbReference type="NCBI Taxonomy" id="414771"/>
    <lineage>
        <taxon>Bacteria</taxon>
        <taxon>Bacillati</taxon>
        <taxon>Bacillota</taxon>
        <taxon>Bacilli</taxon>
        <taxon>Bacillales</taxon>
        <taxon>Paenibacillaceae</taxon>
        <taxon>Paenibacillus</taxon>
    </lineage>
</organism>
<proteinExistence type="predicted"/>
<dbReference type="GO" id="GO:0003700">
    <property type="term" value="F:DNA-binding transcription factor activity"/>
    <property type="evidence" value="ECO:0007669"/>
    <property type="project" value="InterPro"/>
</dbReference>
<dbReference type="InterPro" id="IPR010982">
    <property type="entry name" value="Lambda_DNA-bd_dom_sf"/>
</dbReference>
<dbReference type="GO" id="GO:0005829">
    <property type="term" value="C:cytosol"/>
    <property type="evidence" value="ECO:0007669"/>
    <property type="project" value="TreeGrafter"/>
</dbReference>
<dbReference type="SMART" id="SM00530">
    <property type="entry name" value="HTH_XRE"/>
    <property type="match status" value="1"/>
</dbReference>